<accession>A0A160THF3</accession>
<keyword evidence="1" id="KW-1133">Transmembrane helix</keyword>
<proteinExistence type="predicted"/>
<gene>
    <name evidence="3" type="ORF">MGWOODY_Tha1832</name>
</gene>
<feature type="domain" description="Peptidase M56" evidence="2">
    <location>
        <begin position="155"/>
        <end position="206"/>
    </location>
</feature>
<organism evidence="3">
    <name type="scientific">hydrothermal vent metagenome</name>
    <dbReference type="NCBI Taxonomy" id="652676"/>
    <lineage>
        <taxon>unclassified sequences</taxon>
        <taxon>metagenomes</taxon>
        <taxon>ecological metagenomes</taxon>
    </lineage>
</organism>
<dbReference type="CDD" id="cd07326">
    <property type="entry name" value="M56_BlaR1_MecR1_like"/>
    <property type="match status" value="1"/>
</dbReference>
<dbReference type="PANTHER" id="PTHR34978:SF3">
    <property type="entry name" value="SLR0241 PROTEIN"/>
    <property type="match status" value="1"/>
</dbReference>
<evidence type="ECO:0000313" key="3">
    <source>
        <dbReference type="EMBL" id="CUS42509.1"/>
    </source>
</evidence>
<sequence length="318" mass="35826">MITGSWGFILNLLSMAALLGLASAVFQLLTAPLIIRAKNRVDPLEQKWLILSWAVLPWTMTLLLFVEGGIALPDDHNTVHGALGLIHWHHADEFVISAWHSWFLSAVGLWLTLRMGQFAYQQWRVRQQLKLLREQAQTTSNSAFRTLPTRDVVAMAAGYFRPDIYLSQGLLNQTTPDQQAIIIAHEQAHIRQFDNLSRWLLMLFICPLPGFVRTPILNCFTLVTEQLADRRVTRNAEAADIAETLVKIARLRHRINKPGQAAFVAAEQLRERVCELLTPSRPSALKLGLLPLAILLTATAVLSATDALHHFFDIFLVH</sequence>
<name>A0A160THF3_9ZZZZ</name>
<dbReference type="InterPro" id="IPR008756">
    <property type="entry name" value="Peptidase_M56"/>
</dbReference>
<feature type="transmembrane region" description="Helical" evidence="1">
    <location>
        <begin position="47"/>
        <end position="66"/>
    </location>
</feature>
<dbReference type="AlphaFoldDB" id="A0A160THF3"/>
<keyword evidence="1" id="KW-0472">Membrane</keyword>
<feature type="transmembrane region" description="Helical" evidence="1">
    <location>
        <begin position="12"/>
        <end position="35"/>
    </location>
</feature>
<evidence type="ECO:0000259" key="2">
    <source>
        <dbReference type="Pfam" id="PF05569"/>
    </source>
</evidence>
<feature type="transmembrane region" description="Helical" evidence="1">
    <location>
        <begin position="94"/>
        <end position="113"/>
    </location>
</feature>
<feature type="transmembrane region" description="Helical" evidence="1">
    <location>
        <begin position="289"/>
        <end position="312"/>
    </location>
</feature>
<reference evidence="3" key="1">
    <citation type="submission" date="2015-10" db="EMBL/GenBank/DDBJ databases">
        <authorList>
            <person name="Gilbert D.G."/>
        </authorList>
    </citation>
    <scope>NUCLEOTIDE SEQUENCE</scope>
</reference>
<dbReference type="PANTHER" id="PTHR34978">
    <property type="entry name" value="POSSIBLE SENSOR-TRANSDUCER PROTEIN BLAR"/>
    <property type="match status" value="1"/>
</dbReference>
<keyword evidence="1" id="KW-0812">Transmembrane</keyword>
<evidence type="ECO:0000256" key="1">
    <source>
        <dbReference type="SAM" id="Phobius"/>
    </source>
</evidence>
<dbReference type="EMBL" id="CZQC01000067">
    <property type="protein sequence ID" value="CUS42509.1"/>
    <property type="molecule type" value="Genomic_DNA"/>
</dbReference>
<dbReference type="Pfam" id="PF05569">
    <property type="entry name" value="Peptidase_M56"/>
    <property type="match status" value="1"/>
</dbReference>
<dbReference type="Gene3D" id="3.30.2010.10">
    <property type="entry name" value="Metalloproteases ('zincins'), catalytic domain"/>
    <property type="match status" value="1"/>
</dbReference>
<protein>
    <submittedName>
        <fullName evidence="3">Regulatory sensor-transducer, BlaR1/MecR1 family</fullName>
    </submittedName>
</protein>
<dbReference type="InterPro" id="IPR052173">
    <property type="entry name" value="Beta-lactam_resp_regulator"/>
</dbReference>